<feature type="signal peptide" evidence="3">
    <location>
        <begin position="1"/>
        <end position="19"/>
    </location>
</feature>
<dbReference type="PANTHER" id="PTHR31836">
    <property type="match status" value="1"/>
</dbReference>
<organism evidence="4 5">
    <name type="scientific">Meloidogyne hapla</name>
    <name type="common">Root-knot nematode worm</name>
    <dbReference type="NCBI Taxonomy" id="6305"/>
    <lineage>
        <taxon>Eukaryota</taxon>
        <taxon>Metazoa</taxon>
        <taxon>Ecdysozoa</taxon>
        <taxon>Nematoda</taxon>
        <taxon>Chromadorea</taxon>
        <taxon>Rhabditida</taxon>
        <taxon>Tylenchina</taxon>
        <taxon>Tylenchomorpha</taxon>
        <taxon>Tylenchoidea</taxon>
        <taxon>Meloidogynidae</taxon>
        <taxon>Meloidogyninae</taxon>
        <taxon>Meloidogyne</taxon>
    </lineage>
</organism>
<evidence type="ECO:0000313" key="5">
    <source>
        <dbReference type="WBParaSite" id="MhA1_Contig1905.frz3.gene2"/>
    </source>
</evidence>
<reference evidence="5" key="1">
    <citation type="submission" date="2016-11" db="UniProtKB">
        <authorList>
            <consortium name="WormBaseParasite"/>
        </authorList>
    </citation>
    <scope>IDENTIFICATION</scope>
</reference>
<proteinExistence type="predicted"/>
<evidence type="ECO:0000313" key="4">
    <source>
        <dbReference type="Proteomes" id="UP000095281"/>
    </source>
</evidence>
<dbReference type="PANTHER" id="PTHR31836:SF28">
    <property type="entry name" value="SRCR DOMAIN-CONTAINING PROTEIN-RELATED"/>
    <property type="match status" value="1"/>
</dbReference>
<keyword evidence="4" id="KW-1185">Reference proteome</keyword>
<dbReference type="Gene3D" id="2.40.40.10">
    <property type="entry name" value="RlpA-like domain"/>
    <property type="match status" value="1"/>
</dbReference>
<feature type="compositionally biased region" description="Pro residues" evidence="2">
    <location>
        <begin position="48"/>
        <end position="84"/>
    </location>
</feature>
<keyword evidence="1 3" id="KW-0732">Signal</keyword>
<feature type="region of interest" description="Disordered" evidence="2">
    <location>
        <begin position="42"/>
        <end position="93"/>
    </location>
</feature>
<dbReference type="InterPro" id="IPR051477">
    <property type="entry name" value="Expansin_CellWall"/>
</dbReference>
<name>A0A1I8BBI0_MELHA</name>
<accession>A0A1I8BBI0</accession>
<protein>
    <submittedName>
        <fullName evidence="5">DPBB_1 domain-containing protein</fullName>
    </submittedName>
</protein>
<sequence>MQKLFNLFILFSTIFIVVAGHRDLPKRTYRTKDNCLCVCEPKDNGPKKPNPPKQPTNPNPPSFPIKPNPPKKPSNPKPPNPIKPIHPINDGNTKVVKSKYTEKDSCLSESKASGPIKSNLNKTINGKFTFYGTGGRGACGYEMDEPKFSAAASGTLFNSGGQWVASCFPDKRYVLNDPICMSKCVKITYKCVDCSVAKTLIVPINNKCPECGIDHVDLSIDAFNYLEPKGGIVGIAKGKSECNNHLHQLLEFIIIIQYNKE</sequence>
<dbReference type="AlphaFoldDB" id="A0A1I8BBI0"/>
<dbReference type="InterPro" id="IPR036908">
    <property type="entry name" value="RlpA-like_sf"/>
</dbReference>
<evidence type="ECO:0000256" key="3">
    <source>
        <dbReference type="SAM" id="SignalP"/>
    </source>
</evidence>
<evidence type="ECO:0000256" key="1">
    <source>
        <dbReference type="ARBA" id="ARBA00022729"/>
    </source>
</evidence>
<dbReference type="WBParaSite" id="MhA1_Contig1905.frz3.gene2">
    <property type="protein sequence ID" value="MhA1_Contig1905.frz3.gene2"/>
    <property type="gene ID" value="MhA1_Contig1905.frz3.gene2"/>
</dbReference>
<dbReference type="SUPFAM" id="SSF50685">
    <property type="entry name" value="Barwin-like endoglucanases"/>
    <property type="match status" value="1"/>
</dbReference>
<dbReference type="Proteomes" id="UP000095281">
    <property type="component" value="Unplaced"/>
</dbReference>
<evidence type="ECO:0000256" key="2">
    <source>
        <dbReference type="SAM" id="MobiDB-lite"/>
    </source>
</evidence>
<feature type="chain" id="PRO_5009315633" evidence="3">
    <location>
        <begin position="20"/>
        <end position="261"/>
    </location>
</feature>